<dbReference type="EMBL" id="VTVE01000001">
    <property type="protein sequence ID" value="NEX01322.1"/>
    <property type="molecule type" value="Genomic_DNA"/>
</dbReference>
<dbReference type="Proteomes" id="UP000473091">
    <property type="component" value="Unassembled WGS sequence"/>
</dbReference>
<protein>
    <submittedName>
        <fullName evidence="1">Uncharacterized protein</fullName>
    </submittedName>
</protein>
<accession>A0A6M0LFD8</accession>
<sequence>MKSFKCGIVLISCIVPTMLFSCGKNEKSIEENNLAEQEILENLDNSSTVSNEEESFKIDWQKYEKQMDEEEKEDFQEYIAVLNDENTFYCFNWLDKDICFSEYLESIESEEQPEIAGVALVDLDNQNGKELVIHYFEGGGNYLILTRDDGKFYGTNMGERLFEELQNDGKYLGSGGAGDLYFYSMSIDSDGVIENKIGELHWIENEDGSVTDELEIDGKVTHNGQEWVDENYSDPVSWIE</sequence>
<dbReference type="AlphaFoldDB" id="A0A6M0LFD8"/>
<evidence type="ECO:0000313" key="1">
    <source>
        <dbReference type="EMBL" id="NEX01322.1"/>
    </source>
</evidence>
<name>A0A6M0LFD8_PSEXY</name>
<dbReference type="PROSITE" id="PS51257">
    <property type="entry name" value="PROKAR_LIPOPROTEIN"/>
    <property type="match status" value="1"/>
</dbReference>
<comment type="caution">
    <text evidence="1">The sequence shown here is derived from an EMBL/GenBank/DDBJ whole genome shotgun (WGS) entry which is preliminary data.</text>
</comment>
<proteinExistence type="predicted"/>
<reference evidence="1 2" key="1">
    <citation type="submission" date="2019-09" db="EMBL/GenBank/DDBJ databases">
        <authorList>
            <person name="Pidcock S.E."/>
            <person name="Huws S.A."/>
        </authorList>
    </citation>
    <scope>NUCLEOTIDE SEQUENCE [LARGE SCALE GENOMIC DNA]</scope>
    <source>
        <strain evidence="1 2">MZ8</strain>
    </source>
</reference>
<dbReference type="RefSeq" id="WP_090487028.1">
    <property type="nucleotide sequence ID" value="NZ_VTVE01000001.1"/>
</dbReference>
<evidence type="ECO:0000313" key="2">
    <source>
        <dbReference type="Proteomes" id="UP000473091"/>
    </source>
</evidence>
<reference evidence="1 2" key="2">
    <citation type="submission" date="2020-03" db="EMBL/GenBank/DDBJ databases">
        <title>Investigating the evolutionary divergence of the Butyrivibrio group.</title>
        <authorList>
            <person name="Skvortsov T."/>
            <person name="Santos F.G."/>
            <person name="Ting K.S."/>
            <person name="Creevey C.J."/>
        </authorList>
    </citation>
    <scope>NUCLEOTIDE SEQUENCE [LARGE SCALE GENOMIC DNA]</scope>
    <source>
        <strain evidence="1 2">MZ8</strain>
    </source>
</reference>
<organism evidence="1 2">
    <name type="scientific">Pseudobutyrivibrio xylanivorans</name>
    <dbReference type="NCBI Taxonomy" id="185007"/>
    <lineage>
        <taxon>Bacteria</taxon>
        <taxon>Bacillati</taxon>
        <taxon>Bacillota</taxon>
        <taxon>Clostridia</taxon>
        <taxon>Lachnospirales</taxon>
        <taxon>Lachnospiraceae</taxon>
        <taxon>Pseudobutyrivibrio</taxon>
    </lineage>
</organism>
<gene>
    <name evidence="1" type="ORF">F0Q01_05415</name>
</gene>